<dbReference type="InterPro" id="IPR050951">
    <property type="entry name" value="Retrovirus_Pol_polyprotein"/>
</dbReference>
<accession>A0A388KSD1</accession>
<dbReference type="GO" id="GO:0003964">
    <property type="term" value="F:RNA-directed DNA polymerase activity"/>
    <property type="evidence" value="ECO:0007669"/>
    <property type="project" value="UniProtKB-KW"/>
</dbReference>
<dbReference type="InterPro" id="IPR041373">
    <property type="entry name" value="RT_RNaseH"/>
</dbReference>
<evidence type="ECO:0000313" key="10">
    <source>
        <dbReference type="Proteomes" id="UP000265515"/>
    </source>
</evidence>
<dbReference type="SUPFAM" id="SSF56672">
    <property type="entry name" value="DNA/RNA polymerases"/>
    <property type="match status" value="1"/>
</dbReference>
<name>A0A388KSD1_CHABU</name>
<feature type="compositionally biased region" description="Basic and acidic residues" evidence="7">
    <location>
        <begin position="400"/>
        <end position="427"/>
    </location>
</feature>
<comment type="caution">
    <text evidence="9">The sequence shown here is derived from an EMBL/GenBank/DDBJ whole genome shotgun (WGS) entry which is preliminary data.</text>
</comment>
<keyword evidence="3" id="KW-0540">Nuclease</keyword>
<protein>
    <recommendedName>
        <fullName evidence="8">Reverse transcriptase RNase H-like domain-containing protein</fullName>
    </recommendedName>
</protein>
<evidence type="ECO:0000256" key="6">
    <source>
        <dbReference type="ARBA" id="ARBA00022918"/>
    </source>
</evidence>
<dbReference type="AlphaFoldDB" id="A0A388KSD1"/>
<dbReference type="GO" id="GO:0016787">
    <property type="term" value="F:hydrolase activity"/>
    <property type="evidence" value="ECO:0007669"/>
    <property type="project" value="UniProtKB-KW"/>
</dbReference>
<evidence type="ECO:0000256" key="7">
    <source>
        <dbReference type="SAM" id="MobiDB-lite"/>
    </source>
</evidence>
<organism evidence="9 10">
    <name type="scientific">Chara braunii</name>
    <name type="common">Braun's stonewort</name>
    <dbReference type="NCBI Taxonomy" id="69332"/>
    <lineage>
        <taxon>Eukaryota</taxon>
        <taxon>Viridiplantae</taxon>
        <taxon>Streptophyta</taxon>
        <taxon>Charophyceae</taxon>
        <taxon>Charales</taxon>
        <taxon>Characeae</taxon>
        <taxon>Chara</taxon>
    </lineage>
</organism>
<evidence type="ECO:0000256" key="2">
    <source>
        <dbReference type="ARBA" id="ARBA00022695"/>
    </source>
</evidence>
<keyword evidence="6" id="KW-0695">RNA-directed DNA polymerase</keyword>
<dbReference type="InterPro" id="IPR043502">
    <property type="entry name" value="DNA/RNA_pol_sf"/>
</dbReference>
<feature type="region of interest" description="Disordered" evidence="7">
    <location>
        <begin position="299"/>
        <end position="374"/>
    </location>
</feature>
<dbReference type="PANTHER" id="PTHR37984:SF5">
    <property type="entry name" value="PROTEIN NYNRIN-LIKE"/>
    <property type="match status" value="1"/>
</dbReference>
<evidence type="ECO:0000256" key="3">
    <source>
        <dbReference type="ARBA" id="ARBA00022722"/>
    </source>
</evidence>
<keyword evidence="4" id="KW-0255">Endonuclease</keyword>
<feature type="compositionally biased region" description="Basic and acidic residues" evidence="7">
    <location>
        <begin position="317"/>
        <end position="327"/>
    </location>
</feature>
<keyword evidence="2" id="KW-0548">Nucleotidyltransferase</keyword>
<keyword evidence="1" id="KW-0808">Transferase</keyword>
<feature type="compositionally biased region" description="Polar residues" evidence="7">
    <location>
        <begin position="352"/>
        <end position="361"/>
    </location>
</feature>
<feature type="domain" description="Reverse transcriptase RNase H-like" evidence="8">
    <location>
        <begin position="666"/>
        <end position="736"/>
    </location>
</feature>
<gene>
    <name evidence="9" type="ORF">CBR_g12643</name>
</gene>
<evidence type="ECO:0000256" key="1">
    <source>
        <dbReference type="ARBA" id="ARBA00022679"/>
    </source>
</evidence>
<evidence type="ECO:0000256" key="4">
    <source>
        <dbReference type="ARBA" id="ARBA00022759"/>
    </source>
</evidence>
<feature type="compositionally biased region" description="Basic and acidic residues" evidence="7">
    <location>
        <begin position="341"/>
        <end position="350"/>
    </location>
</feature>
<evidence type="ECO:0000256" key="5">
    <source>
        <dbReference type="ARBA" id="ARBA00022801"/>
    </source>
</evidence>
<proteinExistence type="predicted"/>
<keyword evidence="10" id="KW-1185">Reference proteome</keyword>
<dbReference type="Pfam" id="PF17917">
    <property type="entry name" value="RT_RNaseH"/>
    <property type="match status" value="1"/>
</dbReference>
<reference evidence="9 10" key="1">
    <citation type="journal article" date="2018" name="Cell">
        <title>The Chara Genome: Secondary Complexity and Implications for Plant Terrestrialization.</title>
        <authorList>
            <person name="Nishiyama T."/>
            <person name="Sakayama H."/>
            <person name="Vries J.D."/>
            <person name="Buschmann H."/>
            <person name="Saint-Marcoux D."/>
            <person name="Ullrich K.K."/>
            <person name="Haas F.B."/>
            <person name="Vanderstraeten L."/>
            <person name="Becker D."/>
            <person name="Lang D."/>
            <person name="Vosolsobe S."/>
            <person name="Rombauts S."/>
            <person name="Wilhelmsson P.K.I."/>
            <person name="Janitza P."/>
            <person name="Kern R."/>
            <person name="Heyl A."/>
            <person name="Rumpler F."/>
            <person name="Villalobos L.I.A.C."/>
            <person name="Clay J.M."/>
            <person name="Skokan R."/>
            <person name="Toyoda A."/>
            <person name="Suzuki Y."/>
            <person name="Kagoshima H."/>
            <person name="Schijlen E."/>
            <person name="Tajeshwar N."/>
            <person name="Catarino B."/>
            <person name="Hetherington A.J."/>
            <person name="Saltykova A."/>
            <person name="Bonnot C."/>
            <person name="Breuninger H."/>
            <person name="Symeonidi A."/>
            <person name="Radhakrishnan G.V."/>
            <person name="Van Nieuwerburgh F."/>
            <person name="Deforce D."/>
            <person name="Chang C."/>
            <person name="Karol K.G."/>
            <person name="Hedrich R."/>
            <person name="Ulvskov P."/>
            <person name="Glockner G."/>
            <person name="Delwiche C.F."/>
            <person name="Petrasek J."/>
            <person name="Van de Peer Y."/>
            <person name="Friml J."/>
            <person name="Beilby M."/>
            <person name="Dolan L."/>
            <person name="Kohara Y."/>
            <person name="Sugano S."/>
            <person name="Fujiyama A."/>
            <person name="Delaux P.-M."/>
            <person name="Quint M."/>
            <person name="TheiBen G."/>
            <person name="Hagemann M."/>
            <person name="Harholt J."/>
            <person name="Dunand C."/>
            <person name="Zachgo S."/>
            <person name="Langdale J."/>
            <person name="Maumus F."/>
            <person name="Straeten D.V.D."/>
            <person name="Gould S.B."/>
            <person name="Rensing S.A."/>
        </authorList>
    </citation>
    <scope>NUCLEOTIDE SEQUENCE [LARGE SCALE GENOMIC DNA]</scope>
    <source>
        <strain evidence="9 10">S276</strain>
    </source>
</reference>
<keyword evidence="5" id="KW-0378">Hydrolase</keyword>
<dbReference type="PANTHER" id="PTHR37984">
    <property type="entry name" value="PROTEIN CBG26694"/>
    <property type="match status" value="1"/>
</dbReference>
<dbReference type="OrthoDB" id="5599163at2759"/>
<sequence>MEVSAWTAGSNGPTEMSGVIPEINGGYTSGKSGWSILGKKVRATPHWSLGTALATVELCLSLTRLSPSLMDLEFRGTVEARGWVYLSQELENAMVVGLVLSTAPDQLFRQAEREVVWARCQRAEMEMERMEVRVELGDRKNMRRPLRTMRFGRRGKGVSSRVVMGGWKEFKPPGTRTKIWVPEFVADWFGGFDHITEVADTMERIHVNCAWLAEEFYRTSLKFGPFHGDRSLEVLIILEIERNDRQEVAPETRKAIFRREVATTPCYVDDVFKLFEVKKWRLRKGSMTSRAEGIRALMGMGNETRDQQGIESQPNWKEPEKTERSSQLEKSSGKAGGSKRGPQENREGGNDMRTSPRNSAGATPKKIKISNASRKLAEIEKQTAEFKARLIEQMMAGNEEDPRAQGHVRTGQERRKDVRTGQDDARYEGNAVWSGTPNEEDPRTQNRSGRCQVWEMKEDNGRCKYCTMVGSSSQSRFPQKGPRLNHDIIRQRCSRSLKGEILGPQGERVNWNSPGGMRRAVILLNNLDIVAVEPEPIVELVWDQPRGRWPQVNFILEGNGQDRVNITTRRAGAEKKLILDTVMEEAAKARADQEEAEAGEQEKVYGKTREEEPIDKATTTKKKFRYQILILTLPELDDTLSKLLGTMVSVSFQTMLQASPRLLKGLRFESRTLNSAERRYSQFKKEVLAILHCLKTFQAYLFGRRFILRIDPTNVVGALKNYKPIDPTVGRWIGFIWQFDYKVERITGLRNRADGLSRVCITLEVVEDVEPIDAFLKYEGGTLVVDNEMADSALTTGQLLIQTLEKGTPAVVAELREGSVTTVRCKEEKDSWGAKVGAKEELMAMAVEGGRDAVMTLAETWAQKECQYLVHQTREEKDTDRKEQEFFLI</sequence>
<dbReference type="Proteomes" id="UP000265515">
    <property type="component" value="Unassembled WGS sequence"/>
</dbReference>
<feature type="region of interest" description="Disordered" evidence="7">
    <location>
        <begin position="396"/>
        <end position="449"/>
    </location>
</feature>
<evidence type="ECO:0000259" key="8">
    <source>
        <dbReference type="Pfam" id="PF17917"/>
    </source>
</evidence>
<dbReference type="GO" id="GO:0004519">
    <property type="term" value="F:endonuclease activity"/>
    <property type="evidence" value="ECO:0007669"/>
    <property type="project" value="UniProtKB-KW"/>
</dbReference>
<evidence type="ECO:0000313" key="9">
    <source>
        <dbReference type="EMBL" id="GBG72922.1"/>
    </source>
</evidence>
<dbReference type="Gramene" id="GBG72922">
    <property type="protein sequence ID" value="GBG72922"/>
    <property type="gene ID" value="CBR_g12643"/>
</dbReference>
<dbReference type="EMBL" id="BFEA01000174">
    <property type="protein sequence ID" value="GBG72922.1"/>
    <property type="molecule type" value="Genomic_DNA"/>
</dbReference>